<keyword evidence="3" id="KW-1185">Reference proteome</keyword>
<accession>A0AAN5AQ63</accession>
<feature type="chain" id="PRO_5042933017" description="DUF2490 domain-containing protein" evidence="1">
    <location>
        <begin position="20"/>
        <end position="230"/>
    </location>
</feature>
<organism evidence="2 3">
    <name type="scientific">Persicobacter diffluens</name>
    <dbReference type="NCBI Taxonomy" id="981"/>
    <lineage>
        <taxon>Bacteria</taxon>
        <taxon>Pseudomonadati</taxon>
        <taxon>Bacteroidota</taxon>
        <taxon>Cytophagia</taxon>
        <taxon>Cytophagales</taxon>
        <taxon>Persicobacteraceae</taxon>
        <taxon>Persicobacter</taxon>
    </lineage>
</organism>
<evidence type="ECO:0000313" key="2">
    <source>
        <dbReference type="EMBL" id="GJM64543.1"/>
    </source>
</evidence>
<comment type="caution">
    <text evidence="2">The sequence shown here is derived from an EMBL/GenBank/DDBJ whole genome shotgun (WGS) entry which is preliminary data.</text>
</comment>
<proteinExistence type="predicted"/>
<protein>
    <recommendedName>
        <fullName evidence="4">DUF2490 domain-containing protein</fullName>
    </recommendedName>
</protein>
<dbReference type="Proteomes" id="UP001310022">
    <property type="component" value="Unassembled WGS sequence"/>
</dbReference>
<reference evidence="2 3" key="1">
    <citation type="submission" date="2021-12" db="EMBL/GenBank/DDBJ databases">
        <title>Genome sequencing of bacteria with rrn-lacking chromosome and rrn-plasmid.</title>
        <authorList>
            <person name="Anda M."/>
            <person name="Iwasaki W."/>
        </authorList>
    </citation>
    <scope>NUCLEOTIDE SEQUENCE [LARGE SCALE GENOMIC DNA]</scope>
    <source>
        <strain evidence="2 3">NBRC 15940</strain>
    </source>
</reference>
<gene>
    <name evidence="2" type="ORF">PEDI_50950</name>
</gene>
<keyword evidence="1" id="KW-0732">Signal</keyword>
<evidence type="ECO:0000256" key="1">
    <source>
        <dbReference type="SAM" id="SignalP"/>
    </source>
</evidence>
<evidence type="ECO:0000313" key="3">
    <source>
        <dbReference type="Proteomes" id="UP001310022"/>
    </source>
</evidence>
<evidence type="ECO:0008006" key="4">
    <source>
        <dbReference type="Google" id="ProtNLM"/>
    </source>
</evidence>
<dbReference type="RefSeq" id="WP_338239603.1">
    <property type="nucleotide sequence ID" value="NZ_BQKE01000006.1"/>
</dbReference>
<sequence>MRKLICTILLFFISIAALPQSVDENQLGAWYMYFVNKKFENSRFGIQGDYQFRFWDIASDLEQILLRTGVTYTPKNASIMFTLGYANITTGTFGESNDTFNENRMYQEALFGQKIGSRFLLTHRFRYEQRWVQGQDFRTRYRYNIFVNIPLNSQELKKNTIYIALYNEIFINGERNIGNDRTVEFFDRNRTYTGLGYNLLDNLRLQAGWMKQTTVNWSKGQLQFSLHHQF</sequence>
<name>A0AAN5AQ63_9BACT</name>
<dbReference type="AlphaFoldDB" id="A0AAN5AQ63"/>
<feature type="signal peptide" evidence="1">
    <location>
        <begin position="1"/>
        <end position="19"/>
    </location>
</feature>
<dbReference type="EMBL" id="BQKE01000006">
    <property type="protein sequence ID" value="GJM64543.1"/>
    <property type="molecule type" value="Genomic_DNA"/>
</dbReference>
<dbReference type="Pfam" id="PF10677">
    <property type="entry name" value="DUF2490"/>
    <property type="match status" value="1"/>
</dbReference>
<dbReference type="InterPro" id="IPR019619">
    <property type="entry name" value="DUF2490"/>
</dbReference>